<keyword evidence="2" id="KW-1185">Reference proteome</keyword>
<accession>A0A6P8BLF1</accession>
<dbReference type="Proteomes" id="UP000515153">
    <property type="component" value="Unplaced"/>
</dbReference>
<gene>
    <name evidence="3" type="ORF">PgNI_02445</name>
</gene>
<feature type="transmembrane region" description="Helical" evidence="1">
    <location>
        <begin position="113"/>
        <end position="132"/>
    </location>
</feature>
<reference evidence="3" key="3">
    <citation type="submission" date="2025-08" db="UniProtKB">
        <authorList>
            <consortium name="RefSeq"/>
        </authorList>
    </citation>
    <scope>IDENTIFICATION</scope>
    <source>
        <strain evidence="3">NI907</strain>
    </source>
</reference>
<keyword evidence="1" id="KW-0472">Membrane</keyword>
<organism evidence="2 3">
    <name type="scientific">Pyricularia grisea</name>
    <name type="common">Crabgrass-specific blast fungus</name>
    <name type="synonym">Magnaporthe grisea</name>
    <dbReference type="NCBI Taxonomy" id="148305"/>
    <lineage>
        <taxon>Eukaryota</taxon>
        <taxon>Fungi</taxon>
        <taxon>Dikarya</taxon>
        <taxon>Ascomycota</taxon>
        <taxon>Pezizomycotina</taxon>
        <taxon>Sordariomycetes</taxon>
        <taxon>Sordariomycetidae</taxon>
        <taxon>Magnaporthales</taxon>
        <taxon>Pyriculariaceae</taxon>
        <taxon>Pyricularia</taxon>
    </lineage>
</organism>
<keyword evidence="1" id="KW-0812">Transmembrane</keyword>
<reference evidence="3" key="1">
    <citation type="journal article" date="2019" name="Mol. Biol. Evol.">
        <title>Blast fungal genomes show frequent chromosomal changes, gene gains and losses, and effector gene turnover.</title>
        <authorList>
            <person name="Gomez Luciano L.B."/>
            <person name="Jason Tsai I."/>
            <person name="Chuma I."/>
            <person name="Tosa Y."/>
            <person name="Chen Y.H."/>
            <person name="Li J.Y."/>
            <person name="Li M.Y."/>
            <person name="Jade Lu M.Y."/>
            <person name="Nakayashiki H."/>
            <person name="Li W.H."/>
        </authorList>
    </citation>
    <scope>NUCLEOTIDE SEQUENCE</scope>
    <source>
        <strain evidence="3">NI907</strain>
    </source>
</reference>
<evidence type="ECO:0000256" key="1">
    <source>
        <dbReference type="SAM" id="Phobius"/>
    </source>
</evidence>
<evidence type="ECO:0000313" key="2">
    <source>
        <dbReference type="Proteomes" id="UP000515153"/>
    </source>
</evidence>
<keyword evidence="1" id="KW-1133">Transmembrane helix</keyword>
<sequence length="167" mass="19135">MEGGPQVLQSMWSLSPQPTISFISLIKSVFTGSSFSTQTTFPYYCFGPLFASSSNFAACWFCVLSQAARQSQRTVEVNYNNHHYPLHEKGEPNPGVLRRITNTFPLRWRKETILGNFLIWILSMGTLANIAFGSMDKRYDDQQTPVDGMESILLEDVYCWHQKELRH</sequence>
<dbReference type="KEGG" id="pgri:PgNI_02445"/>
<proteinExistence type="predicted"/>
<dbReference type="GeneID" id="41957423"/>
<evidence type="ECO:0000313" key="3">
    <source>
        <dbReference type="RefSeq" id="XP_030988128.1"/>
    </source>
</evidence>
<dbReference type="RefSeq" id="XP_030988128.1">
    <property type="nucleotide sequence ID" value="XM_031122511.1"/>
</dbReference>
<dbReference type="AlphaFoldDB" id="A0A6P8BLF1"/>
<protein>
    <submittedName>
        <fullName evidence="3">Uncharacterized protein</fullName>
    </submittedName>
</protein>
<name>A0A6P8BLF1_PYRGI</name>
<feature type="transmembrane region" description="Helical" evidence="1">
    <location>
        <begin position="41"/>
        <end position="63"/>
    </location>
</feature>
<reference evidence="3" key="2">
    <citation type="submission" date="2019-10" db="EMBL/GenBank/DDBJ databases">
        <authorList>
            <consortium name="NCBI Genome Project"/>
        </authorList>
    </citation>
    <scope>NUCLEOTIDE SEQUENCE</scope>
    <source>
        <strain evidence="3">NI907</strain>
    </source>
</reference>